<organism evidence="1 2">
    <name type="scientific">Roseospira goensis</name>
    <dbReference type="NCBI Taxonomy" id="391922"/>
    <lineage>
        <taxon>Bacteria</taxon>
        <taxon>Pseudomonadati</taxon>
        <taxon>Pseudomonadota</taxon>
        <taxon>Alphaproteobacteria</taxon>
        <taxon>Rhodospirillales</taxon>
        <taxon>Rhodospirillaceae</taxon>
        <taxon>Roseospira</taxon>
    </lineage>
</organism>
<sequence length="29" mass="3074">MKTGDPTLLLLREQGQGLDALGHGMHGRA</sequence>
<reference evidence="1 2" key="1">
    <citation type="submission" date="2020-08" db="EMBL/GenBank/DDBJ databases">
        <title>Genome sequencing of Purple Non-Sulfur Bacteria from various extreme environments.</title>
        <authorList>
            <person name="Mayer M."/>
        </authorList>
    </citation>
    <scope>NUCLEOTIDE SEQUENCE [LARGE SCALE GENOMIC DNA]</scope>
    <source>
        <strain evidence="1 2">JA135</strain>
    </source>
</reference>
<dbReference type="EMBL" id="JACIGI010000066">
    <property type="protein sequence ID" value="MBB4287929.1"/>
    <property type="molecule type" value="Genomic_DNA"/>
</dbReference>
<proteinExistence type="predicted"/>
<name>A0A7W6S316_9PROT</name>
<accession>A0A7W6S316</accession>
<dbReference type="AlphaFoldDB" id="A0A7W6S316"/>
<keyword evidence="2" id="KW-1185">Reference proteome</keyword>
<evidence type="ECO:0000313" key="2">
    <source>
        <dbReference type="Proteomes" id="UP000555728"/>
    </source>
</evidence>
<comment type="caution">
    <text evidence="1">The sequence shown here is derived from an EMBL/GenBank/DDBJ whole genome shotgun (WGS) entry which is preliminary data.</text>
</comment>
<evidence type="ECO:0000313" key="1">
    <source>
        <dbReference type="EMBL" id="MBB4287929.1"/>
    </source>
</evidence>
<gene>
    <name evidence="1" type="ORF">GGD88_003696</name>
</gene>
<dbReference type="Proteomes" id="UP000555728">
    <property type="component" value="Unassembled WGS sequence"/>
</dbReference>
<protein>
    <submittedName>
        <fullName evidence="1">Uncharacterized protein</fullName>
    </submittedName>
</protein>